<dbReference type="AlphaFoldDB" id="A0A3D9LN24"/>
<dbReference type="OrthoDB" id="9776599at2"/>
<organism evidence="3 4">
    <name type="scientific">Winogradskyella pacifica</name>
    <dbReference type="NCBI Taxonomy" id="664642"/>
    <lineage>
        <taxon>Bacteria</taxon>
        <taxon>Pseudomonadati</taxon>
        <taxon>Bacteroidota</taxon>
        <taxon>Flavobacteriia</taxon>
        <taxon>Flavobacteriales</taxon>
        <taxon>Flavobacteriaceae</taxon>
        <taxon>Winogradskyella</taxon>
    </lineage>
</organism>
<keyword evidence="4" id="KW-1185">Reference proteome</keyword>
<comment type="caution">
    <text evidence="3">The sequence shown here is derived from an EMBL/GenBank/DDBJ whole genome shotgun (WGS) entry which is preliminary data.</text>
</comment>
<dbReference type="Proteomes" id="UP000256919">
    <property type="component" value="Unassembled WGS sequence"/>
</dbReference>
<proteinExistence type="predicted"/>
<accession>A0A3D9LN24</accession>
<dbReference type="PANTHER" id="PTHR38478:SF1">
    <property type="entry name" value="ZINC DEPENDENT METALLOPROTEASE DOMAIN LIPOPROTEIN"/>
    <property type="match status" value="1"/>
</dbReference>
<sequence length="764" mass="88777">MIKYIRHITTPTKFKYKLLFSLIIVLVACPLWGQVTNPLKAHIEGDRLFIELNIALLNKPLLFVKHGIGHHQVVWSKQNDFIALTLPQIKSSSGVIIPVDNNYRIKSIIIERFPIVKHKSSDHSFYFDATDLLIQDAIKWNLKAPETVLENQSYIKGVAYLANETIIKTKSTILSNGNKRTLDVDFSFFILPDPMKARLFDHRMGFYSEDNYSEINAFPRTKKASITRWRMEKKHKNKKISEPINPIVFYFDPATPDKWKPYIKAGVMEWLPVFEAAGFKNAIDVRDVPNSKEKWSNYSVNHSMIRWLNYEGVRGSEGKSGSSVSKIIDFRSGEILKSDILLASSYQSLSDDYFVRCAPLDKRAQQYPLSDELIGELIQFVTAHEAGHAFGLRDAHYGEYAYPFEKMRDKKWLKQMGHTPSVMTYARHNYIVQPEDGISPSVLIQKVGPADTHQIKWGYQIFSDSTDSNNDLNYLEKIIRQQDSIAWYRYNIEYEDIIGPGSTNEVVDNNNPVKSTELGLKNMKRVLELLPRVNKNQKDNALLERLYDKTLYLWYQEMTHVMSLIGGYTIHYKAGHQPGDVYTPIPILSQEEAMEFLLLNAFEVPDWLYNPSFLSRIRYSAKSDKLIEYQLKLISELTTPQRTKRLERTDVLMGFEGIIKKLFSKLRLGLFYELNHDKVQIDRRKQELQRAYIGRLGEAIIQHRVYTNVGFGTNEFLYSNYIKTIFMSELLSLEKQIRYRFKATEDENTINHLKLCLIQIKKYT</sequence>
<dbReference type="Pfam" id="PF16313">
    <property type="entry name" value="DUF4953"/>
    <property type="match status" value="1"/>
</dbReference>
<evidence type="ECO:0000259" key="1">
    <source>
        <dbReference type="Pfam" id="PF16313"/>
    </source>
</evidence>
<reference evidence="3 4" key="1">
    <citation type="submission" date="2018-07" db="EMBL/GenBank/DDBJ databases">
        <title>Genomic Encyclopedia of Type Strains, Phase III (KMG-III): the genomes of soil and plant-associated and newly described type strains.</title>
        <authorList>
            <person name="Whitman W."/>
        </authorList>
    </citation>
    <scope>NUCLEOTIDE SEQUENCE [LARGE SCALE GENOMIC DNA]</scope>
    <source>
        <strain evidence="3 4">CECT 7948</strain>
    </source>
</reference>
<evidence type="ECO:0000259" key="2">
    <source>
        <dbReference type="Pfam" id="PF17148"/>
    </source>
</evidence>
<feature type="domain" description="DUF5117" evidence="2">
    <location>
        <begin position="95"/>
        <end position="234"/>
    </location>
</feature>
<dbReference type="EMBL" id="QREI01000011">
    <property type="protein sequence ID" value="REE07797.1"/>
    <property type="molecule type" value="Genomic_DNA"/>
</dbReference>
<feature type="domain" description="EcxA zinc-binding" evidence="1">
    <location>
        <begin position="368"/>
        <end position="676"/>
    </location>
</feature>
<dbReference type="PANTHER" id="PTHR38478">
    <property type="entry name" value="PEPTIDASE M1A AND M12B"/>
    <property type="match status" value="1"/>
</dbReference>
<dbReference type="PROSITE" id="PS51257">
    <property type="entry name" value="PROKAR_LIPOPROTEIN"/>
    <property type="match status" value="1"/>
</dbReference>
<name>A0A3D9LN24_9FLAO</name>
<dbReference type="Pfam" id="PF17148">
    <property type="entry name" value="DUF5117"/>
    <property type="match status" value="1"/>
</dbReference>
<protein>
    <submittedName>
        <fullName evidence="3">Uncharacterized protein DUF5117</fullName>
    </submittedName>
</protein>
<evidence type="ECO:0000313" key="4">
    <source>
        <dbReference type="Proteomes" id="UP000256919"/>
    </source>
</evidence>
<dbReference type="SUPFAM" id="SSF55486">
    <property type="entry name" value="Metalloproteases ('zincins'), catalytic domain"/>
    <property type="match status" value="1"/>
</dbReference>
<dbReference type="RefSeq" id="WP_115812898.1">
    <property type="nucleotide sequence ID" value="NZ_QREI01000011.1"/>
</dbReference>
<dbReference type="InterPro" id="IPR032534">
    <property type="entry name" value="EcxA_zinc-bd"/>
</dbReference>
<evidence type="ECO:0000313" key="3">
    <source>
        <dbReference type="EMBL" id="REE07797.1"/>
    </source>
</evidence>
<gene>
    <name evidence="3" type="ORF">DFQ09_111127</name>
</gene>
<dbReference type="InterPro" id="IPR033413">
    <property type="entry name" value="DUF5117"/>
</dbReference>